<reference evidence="3" key="1">
    <citation type="journal article" date="2019" name="Int. J. Syst. Evol. Microbiol.">
        <title>The Global Catalogue of Microorganisms (GCM) 10K type strain sequencing project: providing services to taxonomists for standard genome sequencing and annotation.</title>
        <authorList>
            <consortium name="The Broad Institute Genomics Platform"/>
            <consortium name="The Broad Institute Genome Sequencing Center for Infectious Disease"/>
            <person name="Wu L."/>
            <person name="Ma J."/>
        </authorList>
    </citation>
    <scope>NUCLEOTIDE SEQUENCE [LARGE SCALE GENOMIC DNA]</scope>
    <source>
        <strain evidence="3">NBRC 112416</strain>
    </source>
</reference>
<comment type="caution">
    <text evidence="2">The sequence shown here is derived from an EMBL/GenBank/DDBJ whole genome shotgun (WGS) entry which is preliminary data.</text>
</comment>
<evidence type="ECO:0000313" key="2">
    <source>
        <dbReference type="EMBL" id="GLQ54003.1"/>
    </source>
</evidence>
<keyword evidence="1" id="KW-0812">Transmembrane</keyword>
<accession>A0ABQ5W2D6</accession>
<feature type="transmembrane region" description="Helical" evidence="1">
    <location>
        <begin position="157"/>
        <end position="177"/>
    </location>
</feature>
<feature type="transmembrane region" description="Helical" evidence="1">
    <location>
        <begin position="125"/>
        <end position="145"/>
    </location>
</feature>
<dbReference type="RefSeq" id="WP_284339451.1">
    <property type="nucleotide sequence ID" value="NZ_BSNS01000007.1"/>
</dbReference>
<keyword evidence="1" id="KW-0472">Membrane</keyword>
<feature type="transmembrane region" description="Helical" evidence="1">
    <location>
        <begin position="30"/>
        <end position="47"/>
    </location>
</feature>
<dbReference type="Proteomes" id="UP001156691">
    <property type="component" value="Unassembled WGS sequence"/>
</dbReference>
<sequence>MTQARTLILPILLICTIVAIGYVMLGPIPAAVFAVAFGGGLILYMATAWRTPFDSRKVIVPYLLTVMLFLVHTYEEYLTDFEVLVSTLAGRTVPEADLLFVIAWLAPFIWVGGAIALIKQWAVGYYFLCAFFIAMTIAELAHFVFPFVIDGTFHYESGMYTAALPLVPAYYGLYVMMKEIGRIRSERQPPNALASTTPGSAA</sequence>
<evidence type="ECO:0000313" key="3">
    <source>
        <dbReference type="Proteomes" id="UP001156691"/>
    </source>
</evidence>
<keyword evidence="1" id="KW-1133">Transmembrane helix</keyword>
<feature type="transmembrane region" description="Helical" evidence="1">
    <location>
        <begin position="98"/>
        <end position="118"/>
    </location>
</feature>
<organism evidence="2 3">
    <name type="scientific">Devosia nitrariae</name>
    <dbReference type="NCBI Taxonomy" id="2071872"/>
    <lineage>
        <taxon>Bacteria</taxon>
        <taxon>Pseudomonadati</taxon>
        <taxon>Pseudomonadota</taxon>
        <taxon>Alphaproteobacteria</taxon>
        <taxon>Hyphomicrobiales</taxon>
        <taxon>Devosiaceae</taxon>
        <taxon>Devosia</taxon>
    </lineage>
</organism>
<gene>
    <name evidence="2" type="ORF">GCM10010862_12620</name>
</gene>
<keyword evidence="3" id="KW-1185">Reference proteome</keyword>
<feature type="transmembrane region" description="Helical" evidence="1">
    <location>
        <begin position="59"/>
        <end position="78"/>
    </location>
</feature>
<feature type="transmembrane region" description="Helical" evidence="1">
    <location>
        <begin position="7"/>
        <end position="24"/>
    </location>
</feature>
<evidence type="ECO:0000256" key="1">
    <source>
        <dbReference type="SAM" id="Phobius"/>
    </source>
</evidence>
<protein>
    <recommendedName>
        <fullName evidence="4">HXXEE domain-containing protein</fullName>
    </recommendedName>
</protein>
<dbReference type="EMBL" id="BSNS01000007">
    <property type="protein sequence ID" value="GLQ54003.1"/>
    <property type="molecule type" value="Genomic_DNA"/>
</dbReference>
<proteinExistence type="predicted"/>
<evidence type="ECO:0008006" key="4">
    <source>
        <dbReference type="Google" id="ProtNLM"/>
    </source>
</evidence>
<name>A0ABQ5W2D6_9HYPH</name>